<feature type="binding site" evidence="2">
    <location>
        <position position="13"/>
    </location>
    <ligand>
        <name>Mg(2+)</name>
        <dbReference type="ChEBI" id="CHEBI:18420"/>
    </ligand>
</feature>
<dbReference type="SUPFAM" id="SSF100879">
    <property type="entry name" value="Lesion bypass DNA polymerase (Y-family), little finger domain"/>
    <property type="match status" value="1"/>
</dbReference>
<dbReference type="Gene3D" id="3.40.1170.60">
    <property type="match status" value="1"/>
</dbReference>
<dbReference type="GO" id="GO:0000287">
    <property type="term" value="F:magnesium ion binding"/>
    <property type="evidence" value="ECO:0007669"/>
    <property type="project" value="UniProtKB-UniRule"/>
</dbReference>
<dbReference type="PROSITE" id="PS50173">
    <property type="entry name" value="UMUC"/>
    <property type="match status" value="1"/>
</dbReference>
<dbReference type="RefSeq" id="WP_019687932.1">
    <property type="nucleotide sequence ID" value="NZ_CP036496.1"/>
</dbReference>
<comment type="subcellular location">
    <subcellularLocation>
        <location evidence="2">Cytoplasm</location>
    </subcellularLocation>
</comment>
<comment type="function">
    <text evidence="2">Poorly processive, error-prone DNA polymerase involved in untargeted mutagenesis. Copies undamaged DNA at stalled replication forks, which arise in vivo from mismatched or misaligned primer ends. These misaligned primers can be extended by PolIV. Exhibits no 3'-5' exonuclease (proofreading) activity. May be involved in translesional synthesis, in conjunction with the beta clamp from PolIII.</text>
</comment>
<keyword evidence="2" id="KW-0963">Cytoplasm</keyword>
<evidence type="ECO:0000313" key="4">
    <source>
        <dbReference type="EMBL" id="SUA70685.1"/>
    </source>
</evidence>
<protein>
    <recommendedName>
        <fullName evidence="2">DNA polymerase IV</fullName>
        <shortName evidence="2">Pol IV</shortName>
        <ecNumber evidence="2">2.7.7.7</ecNumber>
    </recommendedName>
</protein>
<dbReference type="EMBL" id="UGSC01000001">
    <property type="protein sequence ID" value="SUA70685.1"/>
    <property type="molecule type" value="Genomic_DNA"/>
</dbReference>
<dbReference type="GO" id="GO:0003684">
    <property type="term" value="F:damaged DNA binding"/>
    <property type="evidence" value="ECO:0007669"/>
    <property type="project" value="InterPro"/>
</dbReference>
<keyword evidence="2" id="KW-0227">DNA damage</keyword>
<keyword evidence="2" id="KW-0479">Metal-binding</keyword>
<dbReference type="GO" id="GO:0005829">
    <property type="term" value="C:cytosol"/>
    <property type="evidence" value="ECO:0007669"/>
    <property type="project" value="TreeGrafter"/>
</dbReference>
<accession>A0A378Y0E4</accession>
<keyword evidence="2" id="KW-0239">DNA-directed DNA polymerase</keyword>
<dbReference type="GO" id="GO:0006281">
    <property type="term" value="P:DNA repair"/>
    <property type="evidence" value="ECO:0007669"/>
    <property type="project" value="UniProtKB-UniRule"/>
</dbReference>
<dbReference type="Pfam" id="PF00817">
    <property type="entry name" value="IMS"/>
    <property type="match status" value="1"/>
</dbReference>
<keyword evidence="2" id="KW-0238">DNA-binding</keyword>
<proteinExistence type="inferred from homology"/>
<dbReference type="PANTHER" id="PTHR11076:SF35">
    <property type="entry name" value="DNA REPAIR PROTEIN HOMOLOG YOBH"/>
    <property type="match status" value="1"/>
</dbReference>
<feature type="site" description="Substrate discrimination" evidence="2">
    <location>
        <position position="18"/>
    </location>
</feature>
<dbReference type="GO" id="GO:0042276">
    <property type="term" value="P:error-prone translesion synthesis"/>
    <property type="evidence" value="ECO:0007669"/>
    <property type="project" value="TreeGrafter"/>
</dbReference>
<evidence type="ECO:0000256" key="1">
    <source>
        <dbReference type="ARBA" id="ARBA00010945"/>
    </source>
</evidence>
<dbReference type="HAMAP" id="MF_01113">
    <property type="entry name" value="DNApol_IV"/>
    <property type="match status" value="1"/>
</dbReference>
<sequence>MTKTTERTILLADCQSFYASVEKASYPEYKNKPLAVAGDPARRSGIILAACPMAKSFGVSTAERLGEALKKCPELVIVRPRMKHYIDVSLAITDIYKEYTDLVEVFSIDEQFLDISGSFKIFGDSLTVAREIQKKVLLQTGVWVRIGISSNKVLAKSATDIWAKKIKSGIFTLPKTELEQLLWPQPVNKMFGVGSRMSSHFERLGMTTIGDIARTSLPDLKSKFRARFGKQSDIQAEVMWKTANGLDESPVAPYTFSSPQKSISHMITLPQDYLEPNEVETILLELSEEVCRDSRRKGCMGSVVTVSCTCSPYEAPTGFSRQMKLTDPTNNTNKVYNAAKKIFYNFWNGMPIRRLGVTLSGLVDDQTYQLSFFEDHERIRSLEEATDKIKERYGSAAIVRASSLTQAGQALERSLKIGGHYK</sequence>
<evidence type="ECO:0000259" key="3">
    <source>
        <dbReference type="PROSITE" id="PS50173"/>
    </source>
</evidence>
<keyword evidence="2" id="KW-0234">DNA repair</keyword>
<dbReference type="InterPro" id="IPR036775">
    <property type="entry name" value="DNA_pol_Y-fam_lit_finger_sf"/>
</dbReference>
<dbReference type="GeneID" id="93346901"/>
<keyword evidence="2 4" id="KW-0548">Nucleotidyltransferase</keyword>
<dbReference type="Gene3D" id="1.10.150.20">
    <property type="entry name" value="5' to 3' exonuclease, C-terminal subdomain"/>
    <property type="match status" value="1"/>
</dbReference>
<reference evidence="4 5" key="1">
    <citation type="submission" date="2018-06" db="EMBL/GenBank/DDBJ databases">
        <authorList>
            <consortium name="Pathogen Informatics"/>
            <person name="Doyle S."/>
        </authorList>
    </citation>
    <scope>NUCLEOTIDE SEQUENCE [LARGE SCALE GENOMIC DNA]</scope>
    <source>
        <strain evidence="4 5">NCTC10343</strain>
    </source>
</reference>
<gene>
    <name evidence="4" type="primary">uvrX</name>
    <name evidence="2" type="synonym">dinB</name>
    <name evidence="4" type="ORF">NCTC10343_03562</name>
</gene>
<dbReference type="InterPro" id="IPR022880">
    <property type="entry name" value="DNApol_IV"/>
</dbReference>
<dbReference type="InterPro" id="IPR001126">
    <property type="entry name" value="UmuC"/>
</dbReference>
<keyword evidence="2" id="KW-0460">Magnesium</keyword>
<evidence type="ECO:0000313" key="5">
    <source>
        <dbReference type="Proteomes" id="UP000254400"/>
    </source>
</evidence>
<dbReference type="CDD" id="cd03586">
    <property type="entry name" value="PolY_Pol_IV_kappa"/>
    <property type="match status" value="1"/>
</dbReference>
<keyword evidence="2" id="KW-0235">DNA replication</keyword>
<comment type="cofactor">
    <cofactor evidence="2">
        <name>Mg(2+)</name>
        <dbReference type="ChEBI" id="CHEBI:18420"/>
    </cofactor>
    <text evidence="2">Binds 2 magnesium ions per subunit.</text>
</comment>
<dbReference type="Proteomes" id="UP000254400">
    <property type="component" value="Unassembled WGS sequence"/>
</dbReference>
<dbReference type="InterPro" id="IPR043128">
    <property type="entry name" value="Rev_trsase/Diguanyl_cyclase"/>
</dbReference>
<dbReference type="InterPro" id="IPR017961">
    <property type="entry name" value="DNA_pol_Y-fam_little_finger"/>
</dbReference>
<comment type="similarity">
    <text evidence="1 2">Belongs to the DNA polymerase type-Y family.</text>
</comment>
<dbReference type="InterPro" id="IPR050116">
    <property type="entry name" value="DNA_polymerase-Y"/>
</dbReference>
<comment type="catalytic activity">
    <reaction evidence="2">
        <text>DNA(n) + a 2'-deoxyribonucleoside 5'-triphosphate = DNA(n+1) + diphosphate</text>
        <dbReference type="Rhea" id="RHEA:22508"/>
        <dbReference type="Rhea" id="RHEA-COMP:17339"/>
        <dbReference type="Rhea" id="RHEA-COMP:17340"/>
        <dbReference type="ChEBI" id="CHEBI:33019"/>
        <dbReference type="ChEBI" id="CHEBI:61560"/>
        <dbReference type="ChEBI" id="CHEBI:173112"/>
        <dbReference type="EC" id="2.7.7.7"/>
    </reaction>
</comment>
<dbReference type="Gene3D" id="3.30.1490.100">
    <property type="entry name" value="DNA polymerase, Y-family, little finger domain"/>
    <property type="match status" value="1"/>
</dbReference>
<dbReference type="AlphaFoldDB" id="A0A378Y0E4"/>
<dbReference type="InterPro" id="IPR043502">
    <property type="entry name" value="DNA/RNA_pol_sf"/>
</dbReference>
<dbReference type="GO" id="GO:0006261">
    <property type="term" value="P:DNA-templated DNA replication"/>
    <property type="evidence" value="ECO:0007669"/>
    <property type="project" value="UniProtKB-UniRule"/>
</dbReference>
<evidence type="ECO:0000256" key="2">
    <source>
        <dbReference type="HAMAP-Rule" id="MF_01113"/>
    </source>
</evidence>
<keyword evidence="2 4" id="KW-0808">Transferase</keyword>
<feature type="active site" evidence="2">
    <location>
        <position position="110"/>
    </location>
</feature>
<dbReference type="GO" id="GO:0009432">
    <property type="term" value="P:SOS response"/>
    <property type="evidence" value="ECO:0007669"/>
    <property type="project" value="TreeGrafter"/>
</dbReference>
<feature type="domain" description="UmuC" evidence="3">
    <location>
        <begin position="9"/>
        <end position="194"/>
    </location>
</feature>
<dbReference type="Pfam" id="PF11799">
    <property type="entry name" value="IMS_C"/>
    <property type="match status" value="1"/>
</dbReference>
<dbReference type="Gene3D" id="3.30.70.270">
    <property type="match status" value="1"/>
</dbReference>
<keyword evidence="2" id="KW-0515">Mutator protein</keyword>
<dbReference type="NCBIfam" id="NF002848">
    <property type="entry name" value="PRK03103.1"/>
    <property type="match status" value="1"/>
</dbReference>
<feature type="binding site" evidence="2">
    <location>
        <position position="109"/>
    </location>
    <ligand>
        <name>Mg(2+)</name>
        <dbReference type="ChEBI" id="CHEBI:18420"/>
    </ligand>
</feature>
<dbReference type="PANTHER" id="PTHR11076">
    <property type="entry name" value="DNA REPAIR POLYMERASE UMUC / TRANSFERASE FAMILY MEMBER"/>
    <property type="match status" value="1"/>
</dbReference>
<organism evidence="4 5">
    <name type="scientific">Paenibacillus polymyxa</name>
    <name type="common">Bacillus polymyxa</name>
    <dbReference type="NCBI Taxonomy" id="1406"/>
    <lineage>
        <taxon>Bacteria</taxon>
        <taxon>Bacillati</taxon>
        <taxon>Bacillota</taxon>
        <taxon>Bacilli</taxon>
        <taxon>Bacillales</taxon>
        <taxon>Paenibacillaceae</taxon>
        <taxon>Paenibacillus</taxon>
    </lineage>
</organism>
<name>A0A378Y0E4_PAEPO</name>
<dbReference type="SUPFAM" id="SSF56672">
    <property type="entry name" value="DNA/RNA polymerases"/>
    <property type="match status" value="1"/>
</dbReference>
<comment type="subunit">
    <text evidence="2">Monomer.</text>
</comment>
<dbReference type="GO" id="GO:0003887">
    <property type="term" value="F:DNA-directed DNA polymerase activity"/>
    <property type="evidence" value="ECO:0007669"/>
    <property type="project" value="UniProtKB-UniRule"/>
</dbReference>
<dbReference type="EC" id="2.7.7.7" evidence="2"/>